<evidence type="ECO:0000313" key="10">
    <source>
        <dbReference type="Proteomes" id="UP001143480"/>
    </source>
</evidence>
<dbReference type="CDD" id="cd00081">
    <property type="entry name" value="Hint"/>
    <property type="match status" value="1"/>
</dbReference>
<dbReference type="Gene3D" id="2.170.16.10">
    <property type="entry name" value="Hedgehog/Intein (Hint) domain"/>
    <property type="match status" value="1"/>
</dbReference>
<dbReference type="NCBIfam" id="NF038135">
    <property type="entry name" value="rSAM_Rv2578c"/>
    <property type="match status" value="1"/>
</dbReference>
<gene>
    <name evidence="9" type="ORF">GCM10017581_020560</name>
</gene>
<keyword evidence="10" id="KW-1185">Reference proteome</keyword>
<evidence type="ECO:0000313" key="9">
    <source>
        <dbReference type="EMBL" id="GLL00316.1"/>
    </source>
</evidence>
<evidence type="ECO:0000256" key="4">
    <source>
        <dbReference type="ARBA" id="ARBA00023004"/>
    </source>
</evidence>
<keyword evidence="1" id="KW-0479">Metal-binding</keyword>
<dbReference type="GO" id="GO:0051536">
    <property type="term" value="F:iron-sulfur cluster binding"/>
    <property type="evidence" value="ECO:0007669"/>
    <property type="project" value="UniProtKB-KW"/>
</dbReference>
<dbReference type="InterPro" id="IPR040086">
    <property type="entry name" value="MJ0683-like"/>
</dbReference>
<feature type="domain" description="Hint" evidence="8">
    <location>
        <begin position="80"/>
        <end position="167"/>
    </location>
</feature>
<evidence type="ECO:0000256" key="2">
    <source>
        <dbReference type="ARBA" id="ARBA00022813"/>
    </source>
</evidence>
<dbReference type="InterPro" id="IPR030934">
    <property type="entry name" value="Intein_C"/>
</dbReference>
<keyword evidence="4" id="KW-0408">Iron</keyword>
<dbReference type="AlphaFoldDB" id="A0A9W6KDY4"/>
<keyword evidence="5" id="KW-0411">Iron-sulfur</keyword>
<protein>
    <submittedName>
        <fullName evidence="9">Radical SAM protein</fullName>
    </submittedName>
</protein>
<dbReference type="PANTHER" id="PTHR43432">
    <property type="entry name" value="SLR0285 PROTEIN"/>
    <property type="match status" value="1"/>
</dbReference>
<dbReference type="Proteomes" id="UP001143480">
    <property type="component" value="Unassembled WGS sequence"/>
</dbReference>
<dbReference type="PANTHER" id="PTHR43432:SF3">
    <property type="entry name" value="SLR0285 PROTEIN"/>
    <property type="match status" value="1"/>
</dbReference>
<dbReference type="InterPro" id="IPR003587">
    <property type="entry name" value="Hint_dom_N"/>
</dbReference>
<dbReference type="GO" id="GO:0003824">
    <property type="term" value="F:catalytic activity"/>
    <property type="evidence" value="ECO:0007669"/>
    <property type="project" value="InterPro"/>
</dbReference>
<accession>A0A9W6KDY4</accession>
<evidence type="ECO:0000256" key="3">
    <source>
        <dbReference type="ARBA" id="ARBA00023000"/>
    </source>
</evidence>
<comment type="caution">
    <text evidence="9">The sequence shown here is derived from an EMBL/GenBank/DDBJ whole genome shotgun (WGS) entry which is preliminary data.</text>
</comment>
<dbReference type="EMBL" id="BSFP01000008">
    <property type="protein sequence ID" value="GLL00316.1"/>
    <property type="molecule type" value="Genomic_DNA"/>
</dbReference>
<reference evidence="9" key="2">
    <citation type="submission" date="2023-01" db="EMBL/GenBank/DDBJ databases">
        <authorList>
            <person name="Sun Q."/>
            <person name="Evtushenko L."/>
        </authorList>
    </citation>
    <scope>NUCLEOTIDE SEQUENCE</scope>
    <source>
        <strain evidence="9">VKM Ac-1321</strain>
    </source>
</reference>
<keyword evidence="2" id="KW-0068">Autocatalytic cleavage</keyword>
<dbReference type="InterPro" id="IPR058240">
    <property type="entry name" value="rSAM_sf"/>
</dbReference>
<dbReference type="InterPro" id="IPR003586">
    <property type="entry name" value="Hint_dom_C"/>
</dbReference>
<dbReference type="Gene3D" id="3.80.30.30">
    <property type="match status" value="1"/>
</dbReference>
<dbReference type="PROSITE" id="PS50817">
    <property type="entry name" value="INTEIN_N_TER"/>
    <property type="match status" value="1"/>
</dbReference>
<feature type="domain" description="Hint" evidence="7">
    <location>
        <begin position="353"/>
        <end position="395"/>
    </location>
</feature>
<feature type="region of interest" description="Disordered" evidence="6">
    <location>
        <begin position="627"/>
        <end position="660"/>
    </location>
</feature>
<evidence type="ECO:0000259" key="8">
    <source>
        <dbReference type="SMART" id="SM00306"/>
    </source>
</evidence>
<dbReference type="InterPro" id="IPR006141">
    <property type="entry name" value="Intein_N"/>
</dbReference>
<dbReference type="RefSeq" id="WP_261962675.1">
    <property type="nucleotide sequence ID" value="NZ_BAAAXA010000001.1"/>
</dbReference>
<dbReference type="Pfam" id="PF04055">
    <property type="entry name" value="Radical_SAM"/>
    <property type="match status" value="1"/>
</dbReference>
<dbReference type="NCBIfam" id="TIGR01443">
    <property type="entry name" value="intein_Cterm"/>
    <property type="match status" value="1"/>
</dbReference>
<name>A0A9W6KDY4_9ACTN</name>
<dbReference type="PRINTS" id="PR00379">
    <property type="entry name" value="INTEIN"/>
</dbReference>
<evidence type="ECO:0000256" key="6">
    <source>
        <dbReference type="SAM" id="MobiDB-lite"/>
    </source>
</evidence>
<proteinExistence type="predicted"/>
<evidence type="ECO:0000256" key="1">
    <source>
        <dbReference type="ARBA" id="ARBA00022723"/>
    </source>
</evidence>
<dbReference type="SUPFAM" id="SSF102114">
    <property type="entry name" value="Radical SAM enzymes"/>
    <property type="match status" value="1"/>
</dbReference>
<dbReference type="SMART" id="SM00306">
    <property type="entry name" value="HintN"/>
    <property type="match status" value="1"/>
</dbReference>
<dbReference type="GO" id="GO:0016539">
    <property type="term" value="P:intein-mediated protein splicing"/>
    <property type="evidence" value="ECO:0007669"/>
    <property type="project" value="InterPro"/>
</dbReference>
<dbReference type="NCBIfam" id="NF038136">
    <property type="entry name" value="rSAM_Rv_intein"/>
    <property type="match status" value="1"/>
</dbReference>
<dbReference type="GO" id="GO:0046872">
    <property type="term" value="F:metal ion binding"/>
    <property type="evidence" value="ECO:0007669"/>
    <property type="project" value="UniProtKB-KW"/>
</dbReference>
<feature type="region of interest" description="Disordered" evidence="6">
    <location>
        <begin position="1"/>
        <end position="20"/>
    </location>
</feature>
<dbReference type="SMART" id="SM00305">
    <property type="entry name" value="HintC"/>
    <property type="match status" value="1"/>
</dbReference>
<dbReference type="PROSITE" id="PS50818">
    <property type="entry name" value="INTEIN_C_TER"/>
    <property type="match status" value="1"/>
</dbReference>
<organism evidence="9 10">
    <name type="scientific">Dactylosporangium matsuzakiense</name>
    <dbReference type="NCBI Taxonomy" id="53360"/>
    <lineage>
        <taxon>Bacteria</taxon>
        <taxon>Bacillati</taxon>
        <taxon>Actinomycetota</taxon>
        <taxon>Actinomycetes</taxon>
        <taxon>Micromonosporales</taxon>
        <taxon>Micromonosporaceae</taxon>
        <taxon>Dactylosporangium</taxon>
    </lineage>
</organism>
<evidence type="ECO:0000259" key="7">
    <source>
        <dbReference type="SMART" id="SM00305"/>
    </source>
</evidence>
<sequence length="660" mass="71083">MRWDNLKATGGPATGDPGQPRALPLALPGAVARTFDTPEFRGMTFYEVQAKSLINKVPGASRVPFEWTLNPYRGCSHACVYCLTGDTAILMADGTSRPLADLRVGDEIVGTVRDGRLRRYTTTRVLAHWSTVKPAHRVTLADGTALVASGEHRFLTDRGWKHVTGARHGRSRRPHLTTANRLAGFGALPPPPPVDAPDYRRGYLCGFVNGDGHASPVPAAVQQRAHDYAAACGGLHALTNDSREYAGASVRAASAVLDWPEAPAAAWRLGFVAGLFDAAGALDAGGLPRFDVVDKVVVDWLAECLERAGFAVAADSFDGVRVLGGPRERVRFGLRFAPARPVGAPAGELVRGDDSLRVTAVAALGVDLPMYDITTGTGDFIANGVVSHNCFARHTHTYLDLDAGRDFDTQIVVKVNAGEVLRRELSARTWSGAHIAMGSNVDVYQRAEGRYRLMRDILAALRDSANPFSILTKGTLVTRDLDLFREAASVTRVSLSMSVGFTDEALWRAVEPGTPSPRRRLDAIRRLSDSGFEVGVLMAPILPGLTDTQDAIDTTVAALSAAGAASIVPLALHLRPGAREWYRTWLLREHPHLAPRYRELYGNGSYAPESYQRELSARVRLAARRHGLRTGGTGTTRLGAEPPQPTPPTSSDPGEQLTLL</sequence>
<evidence type="ECO:0000256" key="5">
    <source>
        <dbReference type="ARBA" id="ARBA00023014"/>
    </source>
</evidence>
<dbReference type="InterPro" id="IPR036844">
    <property type="entry name" value="Hint_dom_sf"/>
</dbReference>
<dbReference type="InterPro" id="IPR006142">
    <property type="entry name" value="INTEIN"/>
</dbReference>
<dbReference type="SUPFAM" id="SSF51294">
    <property type="entry name" value="Hedgehog/intein (Hint) domain"/>
    <property type="match status" value="1"/>
</dbReference>
<dbReference type="InterPro" id="IPR007197">
    <property type="entry name" value="rSAM"/>
</dbReference>
<keyword evidence="3" id="KW-0651">Protein splicing</keyword>
<reference evidence="9" key="1">
    <citation type="journal article" date="2014" name="Int. J. Syst. Evol. Microbiol.">
        <title>Complete genome sequence of Corynebacterium casei LMG S-19264T (=DSM 44701T), isolated from a smear-ripened cheese.</title>
        <authorList>
            <consortium name="US DOE Joint Genome Institute (JGI-PGF)"/>
            <person name="Walter F."/>
            <person name="Albersmeier A."/>
            <person name="Kalinowski J."/>
            <person name="Ruckert C."/>
        </authorList>
    </citation>
    <scope>NUCLEOTIDE SEQUENCE</scope>
    <source>
        <strain evidence="9">VKM Ac-1321</strain>
    </source>
</reference>